<evidence type="ECO:0000313" key="8">
    <source>
        <dbReference type="Proteomes" id="UP000481861"/>
    </source>
</evidence>
<dbReference type="PROSITE" id="PS00028">
    <property type="entry name" value="ZINC_FINGER_C2H2_1"/>
    <property type="match status" value="1"/>
</dbReference>
<proteinExistence type="predicted"/>
<dbReference type="InterPro" id="IPR036236">
    <property type="entry name" value="Znf_C2H2_sf"/>
</dbReference>
<protein>
    <recommendedName>
        <fullName evidence="6">C2H2-type domain-containing protein</fullName>
    </recommendedName>
</protein>
<comment type="caution">
    <text evidence="7">The sequence shown here is derived from an EMBL/GenBank/DDBJ whole genome shotgun (WGS) entry which is preliminary data.</text>
</comment>
<evidence type="ECO:0000256" key="2">
    <source>
        <dbReference type="ARBA" id="ARBA00022737"/>
    </source>
</evidence>
<dbReference type="SUPFAM" id="SSF57667">
    <property type="entry name" value="beta-beta-alpha zinc fingers"/>
    <property type="match status" value="1"/>
</dbReference>
<dbReference type="PROSITE" id="PS50157">
    <property type="entry name" value="ZINC_FINGER_C2H2_2"/>
    <property type="match status" value="1"/>
</dbReference>
<sequence length="134" mass="15146">MPNSFQRAPKDALSSIILYQDPYPGTSSTDSIQCHYPWHGSAAKMNLNLKTTSLRGIRAICDQSFSRKNVLIIHEGTKHPIPIHNIRNGNSGEAVECQCQICGKKFSRNDNLILHMRRQHPGQVAPAERRSRRE</sequence>
<dbReference type="Proteomes" id="UP000481861">
    <property type="component" value="Unassembled WGS sequence"/>
</dbReference>
<gene>
    <name evidence="7" type="ORF">BDV95DRAFT_584298</name>
</gene>
<evidence type="ECO:0000256" key="5">
    <source>
        <dbReference type="PROSITE-ProRule" id="PRU00042"/>
    </source>
</evidence>
<dbReference type="OrthoDB" id="10018191at2759"/>
<dbReference type="EMBL" id="JAADJZ010000027">
    <property type="protein sequence ID" value="KAF2866605.1"/>
    <property type="molecule type" value="Genomic_DNA"/>
</dbReference>
<evidence type="ECO:0000256" key="4">
    <source>
        <dbReference type="ARBA" id="ARBA00022833"/>
    </source>
</evidence>
<reference evidence="7 8" key="1">
    <citation type="submission" date="2020-01" db="EMBL/GenBank/DDBJ databases">
        <authorList>
            <consortium name="DOE Joint Genome Institute"/>
            <person name="Haridas S."/>
            <person name="Albert R."/>
            <person name="Binder M."/>
            <person name="Bloem J."/>
            <person name="Labutti K."/>
            <person name="Salamov A."/>
            <person name="Andreopoulos B."/>
            <person name="Baker S.E."/>
            <person name="Barry K."/>
            <person name="Bills G."/>
            <person name="Bluhm B.H."/>
            <person name="Cannon C."/>
            <person name="Castanera R."/>
            <person name="Culley D.E."/>
            <person name="Daum C."/>
            <person name="Ezra D."/>
            <person name="Gonzalez J.B."/>
            <person name="Henrissat B."/>
            <person name="Kuo A."/>
            <person name="Liang C."/>
            <person name="Lipzen A."/>
            <person name="Lutzoni F."/>
            <person name="Magnuson J."/>
            <person name="Mondo S."/>
            <person name="Nolan M."/>
            <person name="Ohm R."/>
            <person name="Pangilinan J."/>
            <person name="Park H.-J.H."/>
            <person name="Ramirez L."/>
            <person name="Alfaro M."/>
            <person name="Sun H."/>
            <person name="Tritt A."/>
            <person name="Yoshinaga Y."/>
            <person name="Zwiers L.-H.L."/>
            <person name="Turgeon B.G."/>
            <person name="Goodwin S.B."/>
            <person name="Spatafora J.W."/>
            <person name="Crous P.W."/>
            <person name="Grigoriev I.V."/>
        </authorList>
    </citation>
    <scope>NUCLEOTIDE SEQUENCE [LARGE SCALE GENOMIC DNA]</scope>
    <source>
        <strain evidence="7 8">CBS 611.86</strain>
    </source>
</reference>
<feature type="domain" description="C2H2-type" evidence="6">
    <location>
        <begin position="97"/>
        <end position="125"/>
    </location>
</feature>
<dbReference type="FunFam" id="3.30.160.60:FF:000100">
    <property type="entry name" value="Zinc finger 45-like"/>
    <property type="match status" value="1"/>
</dbReference>
<dbReference type="AlphaFoldDB" id="A0A7C8MGK9"/>
<evidence type="ECO:0000259" key="6">
    <source>
        <dbReference type="PROSITE" id="PS50157"/>
    </source>
</evidence>
<keyword evidence="2" id="KW-0677">Repeat</keyword>
<dbReference type="InterPro" id="IPR013087">
    <property type="entry name" value="Znf_C2H2_type"/>
</dbReference>
<evidence type="ECO:0000256" key="1">
    <source>
        <dbReference type="ARBA" id="ARBA00022723"/>
    </source>
</evidence>
<evidence type="ECO:0000313" key="7">
    <source>
        <dbReference type="EMBL" id="KAF2866605.1"/>
    </source>
</evidence>
<keyword evidence="3 5" id="KW-0863">Zinc-finger</keyword>
<keyword evidence="4" id="KW-0862">Zinc</keyword>
<dbReference type="Gene3D" id="3.30.160.60">
    <property type="entry name" value="Classic Zinc Finger"/>
    <property type="match status" value="1"/>
</dbReference>
<dbReference type="GO" id="GO:0008270">
    <property type="term" value="F:zinc ion binding"/>
    <property type="evidence" value="ECO:0007669"/>
    <property type="project" value="UniProtKB-KW"/>
</dbReference>
<evidence type="ECO:0000256" key="3">
    <source>
        <dbReference type="ARBA" id="ARBA00022771"/>
    </source>
</evidence>
<keyword evidence="8" id="KW-1185">Reference proteome</keyword>
<name>A0A7C8MGK9_9PLEO</name>
<dbReference type="Pfam" id="PF00096">
    <property type="entry name" value="zf-C2H2"/>
    <property type="match status" value="1"/>
</dbReference>
<organism evidence="7 8">
    <name type="scientific">Massariosphaeria phaeospora</name>
    <dbReference type="NCBI Taxonomy" id="100035"/>
    <lineage>
        <taxon>Eukaryota</taxon>
        <taxon>Fungi</taxon>
        <taxon>Dikarya</taxon>
        <taxon>Ascomycota</taxon>
        <taxon>Pezizomycotina</taxon>
        <taxon>Dothideomycetes</taxon>
        <taxon>Pleosporomycetidae</taxon>
        <taxon>Pleosporales</taxon>
        <taxon>Pleosporales incertae sedis</taxon>
        <taxon>Massariosphaeria</taxon>
    </lineage>
</organism>
<dbReference type="SMART" id="SM00355">
    <property type="entry name" value="ZnF_C2H2"/>
    <property type="match status" value="2"/>
</dbReference>
<keyword evidence="1" id="KW-0479">Metal-binding</keyword>
<accession>A0A7C8MGK9</accession>